<dbReference type="Proteomes" id="UP000249375">
    <property type="component" value="Chromosome"/>
</dbReference>
<dbReference type="RefSeq" id="WP_111898384.1">
    <property type="nucleotide sequence ID" value="NZ_CP033459.1"/>
</dbReference>
<proteinExistence type="predicted"/>
<accession>A0A5P8E708</accession>
<dbReference type="AlphaFoldDB" id="A0A5P8E708"/>
<dbReference type="KEGG" id="alq:C7Y71_006670"/>
<protein>
    <submittedName>
        <fullName evidence="1">Phospholipase</fullName>
    </submittedName>
</protein>
<evidence type="ECO:0000313" key="1">
    <source>
        <dbReference type="EMBL" id="QFQ12726.1"/>
    </source>
</evidence>
<reference evidence="1 2" key="1">
    <citation type="submission" date="2018-11" db="EMBL/GenBank/DDBJ databases">
        <authorList>
            <person name="Na S.W."/>
            <person name="Baik M."/>
        </authorList>
    </citation>
    <scope>NUCLEOTIDE SEQUENCE [LARGE SCALE GENOMIC DNA]</scope>
    <source>
        <strain evidence="1 2">E39</strain>
    </source>
</reference>
<organism evidence="1 2">
    <name type="scientific">Pseudoprevotella muciniphila</name>
    <dbReference type="NCBI Taxonomy" id="2133944"/>
    <lineage>
        <taxon>Bacteria</taxon>
        <taxon>Pseudomonadati</taxon>
        <taxon>Bacteroidota</taxon>
        <taxon>Bacteroidia</taxon>
        <taxon>Bacteroidales</taxon>
        <taxon>Prevotellaceae</taxon>
        <taxon>Pseudoprevotella</taxon>
    </lineage>
</organism>
<name>A0A5P8E708_9BACT</name>
<dbReference type="OrthoDB" id="1097760at2"/>
<evidence type="ECO:0000313" key="2">
    <source>
        <dbReference type="Proteomes" id="UP000249375"/>
    </source>
</evidence>
<sequence length="150" mass="16407">MLPLALLLTGLIAVAVIAHYVRQWLFGDAPEVDGNDTDSGTAEQANEAGKDIPAPDAACRGCAVESEACYADKMLGEHALNIVYYDDEELDRYKGMPASAYTPEQTEEFREVLTTMRTGEIADWLHSLQLRGIELPDDLKDEAIMLMGGT</sequence>
<keyword evidence="2" id="KW-1185">Reference proteome</keyword>
<gene>
    <name evidence="1" type="ORF">C7Y71_006670</name>
</gene>
<dbReference type="EMBL" id="CP033459">
    <property type="protein sequence ID" value="QFQ12726.1"/>
    <property type="molecule type" value="Genomic_DNA"/>
</dbReference>